<protein>
    <recommendedName>
        <fullName evidence="6">FAD-binding domain-containing protein</fullName>
    </recommendedName>
</protein>
<dbReference type="EMBL" id="JAAAUY010000903">
    <property type="protein sequence ID" value="KAF9325570.1"/>
    <property type="molecule type" value="Genomic_DNA"/>
</dbReference>
<dbReference type="SUPFAM" id="SSF51905">
    <property type="entry name" value="FAD/NAD(P)-binding domain"/>
    <property type="match status" value="1"/>
</dbReference>
<evidence type="ECO:0000259" key="6">
    <source>
        <dbReference type="Pfam" id="PF01494"/>
    </source>
</evidence>
<dbReference type="InterPro" id="IPR002938">
    <property type="entry name" value="FAD-bd"/>
</dbReference>
<keyword evidence="8" id="KW-1185">Reference proteome</keyword>
<proteinExistence type="inferred from homology"/>
<comment type="similarity">
    <text evidence="1">Belongs to the paxM FAD-dependent monooxygenase family.</text>
</comment>
<dbReference type="GO" id="GO:0071949">
    <property type="term" value="F:FAD binding"/>
    <property type="evidence" value="ECO:0007669"/>
    <property type="project" value="InterPro"/>
</dbReference>
<evidence type="ECO:0000256" key="4">
    <source>
        <dbReference type="ARBA" id="ARBA00023002"/>
    </source>
</evidence>
<dbReference type="PANTHER" id="PTHR47356">
    <property type="entry name" value="FAD-DEPENDENT MONOOXYGENASE ASQG-RELATED"/>
    <property type="match status" value="1"/>
</dbReference>
<feature type="domain" description="FAD-binding" evidence="6">
    <location>
        <begin position="377"/>
        <end position="480"/>
    </location>
</feature>
<organism evidence="7 8">
    <name type="scientific">Podila minutissima</name>
    <dbReference type="NCBI Taxonomy" id="64525"/>
    <lineage>
        <taxon>Eukaryota</taxon>
        <taxon>Fungi</taxon>
        <taxon>Fungi incertae sedis</taxon>
        <taxon>Mucoromycota</taxon>
        <taxon>Mortierellomycotina</taxon>
        <taxon>Mortierellomycetes</taxon>
        <taxon>Mortierellales</taxon>
        <taxon>Mortierellaceae</taxon>
        <taxon>Podila</taxon>
    </lineage>
</organism>
<accession>A0A9P5VIA0</accession>
<feature type="compositionally biased region" description="Low complexity" evidence="5">
    <location>
        <begin position="623"/>
        <end position="644"/>
    </location>
</feature>
<sequence length="839" mass="92761">MASLRVIIAGGGIGGLMLALMLERANMDYIVLERSVEHRPLGSAIALNGTVLRVFEQLGLLEDIYRISKFSGRIHLLKEDLATQGQVDLEHFEERYGYPSVVFGRPDLFEILVTRIPSERLLMGKRILSVTHTGIEVMVRCSDNSVYHGDILVGADGAYSAVRQCMHRDLKSMGLLPRCDSEPLKFDQNCVVGITNPLPADKFPALKEKVCEFYGIMGNKRPYTIWLIPINGNRLAWSIGGRLLDSEVGREDVRSFSFAEWWPEHATEVRDYALPDYTKIPSTTIHYTADAHSDECSVHDVSGFSDSSSYNSQVPSVVSASAEDDHHSMSTNSNSNYVKGHYLSPHSNTAASTLSSASSESNSAASSAKLPFSTIPKRVRTTTPGTVGEIIDATPEDRISKVMLESKLFKVWSYDRTVLIGDACHKLLPFAGQGAVQAILDSVCLANALYEIESNSIECISKAFKKYADERYPMAKTALTGSQSFGKVLSVQGKFSDFLRRISFNHVPNWILKMAADKLHLYRPQLIYLPMVPDRGTAKAYTQTYSPRYLRHLEREREENEKRAQDKAVEAQKQLKDIFSNGDTPVVATPTRPNFDMEKATPEPQPLSEHHSLGPSGAPSQQSFTTVSTTLTTECHSTGSERSSVPPPLPSPGPPQYHPNVYLQYHPEDKVRTGPITPVCASSYTSSNHTSPTSSSYSLVTPTHMASDEMYIAAMSSKSARARRQSHGNVQVSSAHHHLCSRGVTSPVAPPPPMPLLTPLSTPLVVEAPLRSPAFKKPGHQRTKSQHAMYPGHGHEELEPHMHEYSATNITENILNHQRSLEQLRSDEMSLSVMGSFKE</sequence>
<name>A0A9P5VIA0_9FUNG</name>
<feature type="region of interest" description="Disordered" evidence="5">
    <location>
        <begin position="555"/>
        <end position="661"/>
    </location>
</feature>
<evidence type="ECO:0000256" key="5">
    <source>
        <dbReference type="SAM" id="MobiDB-lite"/>
    </source>
</evidence>
<evidence type="ECO:0000256" key="2">
    <source>
        <dbReference type="ARBA" id="ARBA00022630"/>
    </source>
</evidence>
<dbReference type="GO" id="GO:0004497">
    <property type="term" value="F:monooxygenase activity"/>
    <property type="evidence" value="ECO:0007669"/>
    <property type="project" value="InterPro"/>
</dbReference>
<evidence type="ECO:0000313" key="7">
    <source>
        <dbReference type="EMBL" id="KAF9325570.1"/>
    </source>
</evidence>
<dbReference type="Proteomes" id="UP000696485">
    <property type="component" value="Unassembled WGS sequence"/>
</dbReference>
<reference evidence="7" key="1">
    <citation type="journal article" date="2020" name="Fungal Divers.">
        <title>Resolving the Mortierellaceae phylogeny through synthesis of multi-gene phylogenetics and phylogenomics.</title>
        <authorList>
            <person name="Vandepol N."/>
            <person name="Liber J."/>
            <person name="Desiro A."/>
            <person name="Na H."/>
            <person name="Kennedy M."/>
            <person name="Barry K."/>
            <person name="Grigoriev I.V."/>
            <person name="Miller A.N."/>
            <person name="O'Donnell K."/>
            <person name="Stajich J.E."/>
            <person name="Bonito G."/>
        </authorList>
    </citation>
    <scope>NUCLEOTIDE SEQUENCE</scope>
    <source>
        <strain evidence="7">NVP1</strain>
    </source>
</reference>
<gene>
    <name evidence="7" type="ORF">BG006_010960</name>
</gene>
<dbReference type="PRINTS" id="PR00420">
    <property type="entry name" value="RNGMNOXGNASE"/>
</dbReference>
<dbReference type="InterPro" id="IPR036188">
    <property type="entry name" value="FAD/NAD-bd_sf"/>
</dbReference>
<evidence type="ECO:0000256" key="1">
    <source>
        <dbReference type="ARBA" id="ARBA00007992"/>
    </source>
</evidence>
<dbReference type="Gene3D" id="3.50.50.60">
    <property type="entry name" value="FAD/NAD(P)-binding domain"/>
    <property type="match status" value="2"/>
</dbReference>
<dbReference type="PANTHER" id="PTHR47356:SF2">
    <property type="entry name" value="FAD-BINDING DOMAIN-CONTAINING PROTEIN-RELATED"/>
    <property type="match status" value="1"/>
</dbReference>
<feature type="domain" description="FAD-binding" evidence="6">
    <location>
        <begin position="5"/>
        <end position="171"/>
    </location>
</feature>
<keyword evidence="4" id="KW-0560">Oxidoreductase</keyword>
<keyword evidence="2" id="KW-0285">Flavoprotein</keyword>
<dbReference type="Pfam" id="PF01494">
    <property type="entry name" value="FAD_binding_3"/>
    <property type="match status" value="2"/>
</dbReference>
<comment type="caution">
    <text evidence="7">The sequence shown here is derived from an EMBL/GenBank/DDBJ whole genome shotgun (WGS) entry which is preliminary data.</text>
</comment>
<feature type="region of interest" description="Disordered" evidence="5">
    <location>
        <begin position="315"/>
        <end position="342"/>
    </location>
</feature>
<evidence type="ECO:0000256" key="3">
    <source>
        <dbReference type="ARBA" id="ARBA00022827"/>
    </source>
</evidence>
<feature type="compositionally biased region" description="Basic and acidic residues" evidence="5">
    <location>
        <begin position="555"/>
        <end position="576"/>
    </location>
</feature>
<evidence type="ECO:0000313" key="8">
    <source>
        <dbReference type="Proteomes" id="UP000696485"/>
    </source>
</evidence>
<feature type="compositionally biased region" description="Pro residues" evidence="5">
    <location>
        <begin position="645"/>
        <end position="657"/>
    </location>
</feature>
<keyword evidence="3" id="KW-0274">FAD</keyword>
<dbReference type="AlphaFoldDB" id="A0A9P5VIA0"/>
<dbReference type="InterPro" id="IPR050562">
    <property type="entry name" value="FAD_mOase_fung"/>
</dbReference>